<dbReference type="SUPFAM" id="SSF49764">
    <property type="entry name" value="HSP20-like chaperones"/>
    <property type="match status" value="1"/>
</dbReference>
<feature type="domain" description="SHSP" evidence="3">
    <location>
        <begin position="43"/>
        <end position="167"/>
    </location>
</feature>
<comment type="caution">
    <text evidence="4">The sequence shown here is derived from an EMBL/GenBank/DDBJ whole genome shotgun (WGS) entry which is preliminary data.</text>
</comment>
<accession>A0ABQ0E1R9</accession>
<keyword evidence="5" id="KW-1185">Reference proteome</keyword>
<dbReference type="InterPro" id="IPR031107">
    <property type="entry name" value="Small_HSP"/>
</dbReference>
<name>A0ABQ0E1R9_9PORP</name>
<gene>
    <name evidence="4" type="ORF">Tsumi_07680</name>
</gene>
<dbReference type="InterPro" id="IPR002068">
    <property type="entry name" value="A-crystallin/Hsp20_dom"/>
</dbReference>
<dbReference type="InterPro" id="IPR008978">
    <property type="entry name" value="HSP20-like_chaperone"/>
</dbReference>
<dbReference type="PANTHER" id="PTHR11527">
    <property type="entry name" value="HEAT-SHOCK PROTEIN 20 FAMILY MEMBER"/>
    <property type="match status" value="1"/>
</dbReference>
<dbReference type="CDD" id="cd06464">
    <property type="entry name" value="ACD_sHsps-like"/>
    <property type="match status" value="1"/>
</dbReference>
<proteinExistence type="inferred from homology"/>
<organism evidence="4 5">
    <name type="scientific">Porphyromonas miyakawae</name>
    <dbReference type="NCBI Taxonomy" id="3137470"/>
    <lineage>
        <taxon>Bacteria</taxon>
        <taxon>Pseudomonadati</taxon>
        <taxon>Bacteroidota</taxon>
        <taxon>Bacteroidia</taxon>
        <taxon>Bacteroidales</taxon>
        <taxon>Porphyromonadaceae</taxon>
        <taxon>Porphyromonas</taxon>
    </lineage>
</organism>
<evidence type="ECO:0000313" key="4">
    <source>
        <dbReference type="EMBL" id="GAB1251664.1"/>
    </source>
</evidence>
<dbReference type="Gene3D" id="2.60.40.790">
    <property type="match status" value="1"/>
</dbReference>
<evidence type="ECO:0000259" key="3">
    <source>
        <dbReference type="PROSITE" id="PS01031"/>
    </source>
</evidence>
<sequence length="167" mass="19360">MIMSLIKRNNESGLSNRSNYDWFGDDFFDSFWGDSFFPKGMMKTHNTLFPAMNVVEGDKNYKVEIAVPGAKKEDIKIDLDENNVLEVSFSAQKENEQEKEFENGTNRPVKYLCREFSHQSFVKRIALPEEIKREDIAASFDNGVLEVLIPKREPEVQKIESRSIEIK</sequence>
<dbReference type="Proteomes" id="UP001628220">
    <property type="component" value="Unassembled WGS sequence"/>
</dbReference>
<dbReference type="EMBL" id="BAAFSF010000001">
    <property type="protein sequence ID" value="GAB1251664.1"/>
    <property type="molecule type" value="Genomic_DNA"/>
</dbReference>
<dbReference type="PROSITE" id="PS01031">
    <property type="entry name" value="SHSP"/>
    <property type="match status" value="1"/>
</dbReference>
<reference evidence="4 5" key="1">
    <citation type="journal article" date="2025" name="Int. J. Syst. Evol. Microbiol.">
        <title>Desulfovibrio falkowii sp. nov., Porphyromonas miyakawae sp. nov., Mediterraneibacter flintii sp. nov. and Owariibacterium komagatae gen. nov., sp. nov., isolated from human faeces.</title>
        <authorList>
            <person name="Hamaguchi T."/>
            <person name="Ohara M."/>
            <person name="Hisatomi A."/>
            <person name="Sekiguchi K."/>
            <person name="Takeda J.I."/>
            <person name="Ueyama J."/>
            <person name="Ito M."/>
            <person name="Nishiwaki H."/>
            <person name="Ogi T."/>
            <person name="Hirayama M."/>
            <person name="Ohkuma M."/>
            <person name="Sakamoto M."/>
            <person name="Ohno K."/>
        </authorList>
    </citation>
    <scope>NUCLEOTIDE SEQUENCE [LARGE SCALE GENOMIC DNA]</scope>
    <source>
        <strain evidence="4 5">13CB11C</strain>
    </source>
</reference>
<dbReference type="Pfam" id="PF00011">
    <property type="entry name" value="HSP20"/>
    <property type="match status" value="1"/>
</dbReference>
<comment type="similarity">
    <text evidence="1 2">Belongs to the small heat shock protein (HSP20) family.</text>
</comment>
<protein>
    <recommendedName>
        <fullName evidence="3">SHSP domain-containing protein</fullName>
    </recommendedName>
</protein>
<evidence type="ECO:0000256" key="2">
    <source>
        <dbReference type="RuleBase" id="RU003616"/>
    </source>
</evidence>
<evidence type="ECO:0000256" key="1">
    <source>
        <dbReference type="PROSITE-ProRule" id="PRU00285"/>
    </source>
</evidence>
<evidence type="ECO:0000313" key="5">
    <source>
        <dbReference type="Proteomes" id="UP001628220"/>
    </source>
</evidence>